<dbReference type="GO" id="GO:0007156">
    <property type="term" value="P:homophilic cell adhesion via plasma membrane adhesion molecules"/>
    <property type="evidence" value="ECO:0007669"/>
    <property type="project" value="InterPro"/>
</dbReference>
<dbReference type="GO" id="GO:0016342">
    <property type="term" value="C:catenin complex"/>
    <property type="evidence" value="ECO:0007669"/>
    <property type="project" value="TreeGrafter"/>
</dbReference>
<evidence type="ECO:0000313" key="8">
    <source>
        <dbReference type="Proteomes" id="UP000532252"/>
    </source>
</evidence>
<dbReference type="GO" id="GO:0045296">
    <property type="term" value="F:cadherin binding"/>
    <property type="evidence" value="ECO:0007669"/>
    <property type="project" value="TreeGrafter"/>
</dbReference>
<dbReference type="PANTHER" id="PTHR24027:SF96">
    <property type="entry name" value="CADHERIN-12"/>
    <property type="match status" value="1"/>
</dbReference>
<dbReference type="GO" id="GO:0005912">
    <property type="term" value="C:adherens junction"/>
    <property type="evidence" value="ECO:0007669"/>
    <property type="project" value="TreeGrafter"/>
</dbReference>
<dbReference type="GO" id="GO:0005509">
    <property type="term" value="F:calcium ion binding"/>
    <property type="evidence" value="ECO:0007669"/>
    <property type="project" value="UniProtKB-UniRule"/>
</dbReference>
<dbReference type="GO" id="GO:0044331">
    <property type="term" value="P:cell-cell adhesion mediated by cadherin"/>
    <property type="evidence" value="ECO:0007669"/>
    <property type="project" value="TreeGrafter"/>
</dbReference>
<dbReference type="Pfam" id="PF00028">
    <property type="entry name" value="Cadherin"/>
    <property type="match status" value="1"/>
</dbReference>
<evidence type="ECO:0000256" key="2">
    <source>
        <dbReference type="ARBA" id="ARBA00022737"/>
    </source>
</evidence>
<feature type="non-terminal residue" evidence="7">
    <location>
        <position position="85"/>
    </location>
</feature>
<organism evidence="7 8">
    <name type="scientific">Motacilla alba</name>
    <name type="common">White wagtail</name>
    <name type="synonym">Pied wagtail</name>
    <dbReference type="NCBI Taxonomy" id="45807"/>
    <lineage>
        <taxon>Eukaryota</taxon>
        <taxon>Metazoa</taxon>
        <taxon>Chordata</taxon>
        <taxon>Craniata</taxon>
        <taxon>Vertebrata</taxon>
        <taxon>Euteleostomi</taxon>
        <taxon>Archelosauria</taxon>
        <taxon>Archosauria</taxon>
        <taxon>Dinosauria</taxon>
        <taxon>Saurischia</taxon>
        <taxon>Theropoda</taxon>
        <taxon>Coelurosauria</taxon>
        <taxon>Aves</taxon>
        <taxon>Neognathae</taxon>
        <taxon>Neoaves</taxon>
        <taxon>Telluraves</taxon>
        <taxon>Australaves</taxon>
        <taxon>Passeriformes</taxon>
        <taxon>Passeroidea</taxon>
        <taxon>Motacillidae</taxon>
        <taxon>Motacilla</taxon>
    </lineage>
</organism>
<name>A0A7K5C9N2_MOTAL</name>
<dbReference type="GO" id="GO:0008013">
    <property type="term" value="F:beta-catenin binding"/>
    <property type="evidence" value="ECO:0007669"/>
    <property type="project" value="TreeGrafter"/>
</dbReference>
<comment type="subcellular location">
    <subcellularLocation>
        <location evidence="1">Membrane</location>
    </subcellularLocation>
</comment>
<dbReference type="GO" id="GO:0007043">
    <property type="term" value="P:cell-cell junction assembly"/>
    <property type="evidence" value="ECO:0007669"/>
    <property type="project" value="TreeGrafter"/>
</dbReference>
<evidence type="ECO:0000313" key="7">
    <source>
        <dbReference type="EMBL" id="NWS04992.1"/>
    </source>
</evidence>
<comment type="caution">
    <text evidence="7">The sequence shown here is derived from an EMBL/GenBank/DDBJ whole genome shotgun (WGS) entry which is preliminary data.</text>
</comment>
<evidence type="ECO:0000256" key="5">
    <source>
        <dbReference type="PROSITE-ProRule" id="PRU00043"/>
    </source>
</evidence>
<feature type="domain" description="Cadherin" evidence="6">
    <location>
        <begin position="28"/>
        <end position="80"/>
    </location>
</feature>
<gene>
    <name evidence="7" type="primary">Cdh12_1</name>
    <name evidence="7" type="ORF">MOTALB_R07320</name>
</gene>
<dbReference type="InterPro" id="IPR039808">
    <property type="entry name" value="Cadherin"/>
</dbReference>
<dbReference type="InterPro" id="IPR002126">
    <property type="entry name" value="Cadherin-like_dom"/>
</dbReference>
<protein>
    <submittedName>
        <fullName evidence="7">CAD12 protein</fullName>
    </submittedName>
</protein>
<dbReference type="InterPro" id="IPR015919">
    <property type="entry name" value="Cadherin-like_sf"/>
</dbReference>
<dbReference type="EMBL" id="VXBE01008400">
    <property type="protein sequence ID" value="NWS04992.1"/>
    <property type="molecule type" value="Genomic_DNA"/>
</dbReference>
<dbReference type="SUPFAM" id="SSF49313">
    <property type="entry name" value="Cadherin-like"/>
    <property type="match status" value="1"/>
</dbReference>
<sequence>LFIGNPLLTSKVNVIINVLDVNEFPPEISVPYETSVCENAKPGQVIQTITAADKDLSPAGQRFSFKLSSEASNKPNFTVHDYRSK</sequence>
<evidence type="ECO:0000256" key="1">
    <source>
        <dbReference type="ARBA" id="ARBA00004370"/>
    </source>
</evidence>
<dbReference type="CDD" id="cd11304">
    <property type="entry name" value="Cadherin_repeat"/>
    <property type="match status" value="1"/>
</dbReference>
<dbReference type="Gene3D" id="2.60.40.60">
    <property type="entry name" value="Cadherins"/>
    <property type="match status" value="1"/>
</dbReference>
<dbReference type="PANTHER" id="PTHR24027">
    <property type="entry name" value="CADHERIN-23"/>
    <property type="match status" value="1"/>
</dbReference>
<evidence type="ECO:0000256" key="4">
    <source>
        <dbReference type="ARBA" id="ARBA00023136"/>
    </source>
</evidence>
<dbReference type="GO" id="GO:0000902">
    <property type="term" value="P:cell morphogenesis"/>
    <property type="evidence" value="ECO:0007669"/>
    <property type="project" value="TreeGrafter"/>
</dbReference>
<reference evidence="7 8" key="1">
    <citation type="submission" date="2019-09" db="EMBL/GenBank/DDBJ databases">
        <title>Bird 10,000 Genomes (B10K) Project - Family phase.</title>
        <authorList>
            <person name="Zhang G."/>
        </authorList>
    </citation>
    <scope>NUCLEOTIDE SEQUENCE [LARGE SCALE GENOMIC DNA]</scope>
    <source>
        <strain evidence="7">B10K-DU-001-75</strain>
        <tissue evidence="7">Muscle</tissue>
    </source>
</reference>
<proteinExistence type="predicted"/>
<feature type="non-terminal residue" evidence="7">
    <location>
        <position position="1"/>
    </location>
</feature>
<dbReference type="GO" id="GO:0016477">
    <property type="term" value="P:cell migration"/>
    <property type="evidence" value="ECO:0007669"/>
    <property type="project" value="TreeGrafter"/>
</dbReference>
<dbReference type="PROSITE" id="PS50268">
    <property type="entry name" value="CADHERIN_2"/>
    <property type="match status" value="1"/>
</dbReference>
<keyword evidence="3 5" id="KW-0106">Calcium</keyword>
<dbReference type="GO" id="GO:0034332">
    <property type="term" value="P:adherens junction organization"/>
    <property type="evidence" value="ECO:0007669"/>
    <property type="project" value="TreeGrafter"/>
</dbReference>
<keyword evidence="8" id="KW-1185">Reference proteome</keyword>
<keyword evidence="2" id="KW-0677">Repeat</keyword>
<accession>A0A7K5C9N2</accession>
<dbReference type="Proteomes" id="UP000532252">
    <property type="component" value="Unassembled WGS sequence"/>
</dbReference>
<dbReference type="GO" id="GO:0016339">
    <property type="term" value="P:calcium-dependent cell-cell adhesion via plasma membrane cell adhesion molecules"/>
    <property type="evidence" value="ECO:0007669"/>
    <property type="project" value="TreeGrafter"/>
</dbReference>
<evidence type="ECO:0000256" key="3">
    <source>
        <dbReference type="ARBA" id="ARBA00022837"/>
    </source>
</evidence>
<keyword evidence="4" id="KW-0472">Membrane</keyword>
<evidence type="ECO:0000259" key="6">
    <source>
        <dbReference type="PROSITE" id="PS50268"/>
    </source>
</evidence>
<dbReference type="AlphaFoldDB" id="A0A7K5C9N2"/>